<dbReference type="Proteomes" id="UP000825935">
    <property type="component" value="Chromosome 16"/>
</dbReference>
<evidence type="ECO:0000313" key="1">
    <source>
        <dbReference type="EMBL" id="KAH7388053.1"/>
    </source>
</evidence>
<evidence type="ECO:0000313" key="2">
    <source>
        <dbReference type="Proteomes" id="UP000825935"/>
    </source>
</evidence>
<dbReference type="AlphaFoldDB" id="A0A8T2T284"/>
<comment type="caution">
    <text evidence="1">The sequence shown here is derived from an EMBL/GenBank/DDBJ whole genome shotgun (WGS) entry which is preliminary data.</text>
</comment>
<accession>A0A8T2T284</accession>
<organism evidence="1 2">
    <name type="scientific">Ceratopteris richardii</name>
    <name type="common">Triangle waterfern</name>
    <dbReference type="NCBI Taxonomy" id="49495"/>
    <lineage>
        <taxon>Eukaryota</taxon>
        <taxon>Viridiplantae</taxon>
        <taxon>Streptophyta</taxon>
        <taxon>Embryophyta</taxon>
        <taxon>Tracheophyta</taxon>
        <taxon>Polypodiopsida</taxon>
        <taxon>Polypodiidae</taxon>
        <taxon>Polypodiales</taxon>
        <taxon>Pteridineae</taxon>
        <taxon>Pteridaceae</taxon>
        <taxon>Parkerioideae</taxon>
        <taxon>Ceratopteris</taxon>
    </lineage>
</organism>
<dbReference type="EMBL" id="CM035421">
    <property type="protein sequence ID" value="KAH7388053.1"/>
    <property type="molecule type" value="Genomic_DNA"/>
</dbReference>
<proteinExistence type="predicted"/>
<gene>
    <name evidence="1" type="ORF">KP509_16G055200</name>
</gene>
<keyword evidence="2" id="KW-1185">Reference proteome</keyword>
<sequence>MNRSLPLIILFAVSFFSMTFLGLARQLFPLLADVKHGYPFEKSTVLFAYSAKRAPRVASKPFRTRNISDKRNIVSGKGSRVYQSDYAAARTHPPIKHN</sequence>
<protein>
    <submittedName>
        <fullName evidence="1">Uncharacterized protein</fullName>
    </submittedName>
</protein>
<name>A0A8T2T284_CERRI</name>
<reference evidence="1" key="1">
    <citation type="submission" date="2021-08" db="EMBL/GenBank/DDBJ databases">
        <title>WGS assembly of Ceratopteris richardii.</title>
        <authorList>
            <person name="Marchant D.B."/>
            <person name="Chen G."/>
            <person name="Jenkins J."/>
            <person name="Shu S."/>
            <person name="Leebens-Mack J."/>
            <person name="Grimwood J."/>
            <person name="Schmutz J."/>
            <person name="Soltis P."/>
            <person name="Soltis D."/>
            <person name="Chen Z.-H."/>
        </authorList>
    </citation>
    <scope>NUCLEOTIDE SEQUENCE</scope>
    <source>
        <strain evidence="1">Whitten #5841</strain>
        <tissue evidence="1">Leaf</tissue>
    </source>
</reference>